<keyword evidence="2" id="KW-1003">Cell membrane</keyword>
<feature type="transmembrane region" description="Helical" evidence="6">
    <location>
        <begin position="67"/>
        <end position="85"/>
    </location>
</feature>
<feature type="transmembrane region" description="Helical" evidence="6">
    <location>
        <begin position="158"/>
        <end position="183"/>
    </location>
</feature>
<dbReference type="EMBL" id="CP062796">
    <property type="protein sequence ID" value="QUL98324.1"/>
    <property type="molecule type" value="Genomic_DNA"/>
</dbReference>
<evidence type="ECO:0000256" key="6">
    <source>
        <dbReference type="SAM" id="Phobius"/>
    </source>
</evidence>
<comment type="subcellular location">
    <subcellularLocation>
        <location evidence="1">Cell membrane</location>
        <topology evidence="1">Multi-pass membrane protein</topology>
    </subcellularLocation>
</comment>
<keyword evidence="5 6" id="KW-0472">Membrane</keyword>
<feature type="transmembrane region" description="Helical" evidence="6">
    <location>
        <begin position="91"/>
        <end position="112"/>
    </location>
</feature>
<dbReference type="InterPro" id="IPR003740">
    <property type="entry name" value="YitT"/>
</dbReference>
<dbReference type="Pfam" id="PF02588">
    <property type="entry name" value="YitT_membrane"/>
    <property type="match status" value="1"/>
</dbReference>
<evidence type="ECO:0000256" key="1">
    <source>
        <dbReference type="ARBA" id="ARBA00004651"/>
    </source>
</evidence>
<keyword evidence="4 6" id="KW-1133">Transmembrane helix</keyword>
<dbReference type="PIRSF" id="PIRSF006483">
    <property type="entry name" value="Membrane_protein_YitT"/>
    <property type="match status" value="1"/>
</dbReference>
<dbReference type="PANTHER" id="PTHR33545">
    <property type="entry name" value="UPF0750 MEMBRANE PROTEIN YITT-RELATED"/>
    <property type="match status" value="1"/>
</dbReference>
<protein>
    <submittedName>
        <fullName evidence="8">YitT family protein</fullName>
    </submittedName>
</protein>
<reference evidence="8" key="1">
    <citation type="submission" date="2020-10" db="EMBL/GenBank/DDBJ databases">
        <authorList>
            <person name="Kadnikov V."/>
            <person name="Beletsky A.V."/>
            <person name="Mardanov A.V."/>
            <person name="Karnachuk O.V."/>
            <person name="Ravin N.V."/>
        </authorList>
    </citation>
    <scope>NUCLEOTIDE SEQUENCE</scope>
    <source>
        <strain evidence="8">Bu02</strain>
    </source>
</reference>
<feature type="transmembrane region" description="Helical" evidence="6">
    <location>
        <begin position="119"/>
        <end position="138"/>
    </location>
</feature>
<evidence type="ECO:0000259" key="7">
    <source>
        <dbReference type="Pfam" id="PF10035"/>
    </source>
</evidence>
<evidence type="ECO:0000256" key="4">
    <source>
        <dbReference type="ARBA" id="ARBA00022989"/>
    </source>
</evidence>
<dbReference type="PANTHER" id="PTHR33545:SF9">
    <property type="entry name" value="UPF0750 MEMBRANE PROTEIN YITE"/>
    <property type="match status" value="1"/>
</dbReference>
<name>A0AAT9LC54_9FIRM</name>
<evidence type="ECO:0000256" key="3">
    <source>
        <dbReference type="ARBA" id="ARBA00022692"/>
    </source>
</evidence>
<feature type="transmembrane region" description="Helical" evidence="6">
    <location>
        <begin position="20"/>
        <end position="37"/>
    </location>
</feature>
<sequence>MWSLMWTSRGGTMGRTLKQYGIITLGLVIVAAGIHLFLVPSNIAAGGAMGVAIVVNHFIPEISVGQIMLVVNIFLFGIAIIAMGLDFGIKTVYASFGLSALLWLLDAVVPLRQPFTRDLLLATLLGVIISGFGMAVIFNEDASTGGTDIVAKIVNRWTHIAIGKCLLVADTLITLAATAVFGLEKGMYALLGVVVNGYIIDYVVEGLNVFMQVFIISKKAETIGKFIMQDLGRGVTFFSGRGGYSGREIKIIYSVIGRKEFVRLKGFIKEIDPEAFVTVQRSHDVLGEGFKTIG</sequence>
<dbReference type="Gene3D" id="3.30.70.120">
    <property type="match status" value="1"/>
</dbReference>
<dbReference type="InterPro" id="IPR015867">
    <property type="entry name" value="N-reg_PII/ATP_PRibTrfase_C"/>
</dbReference>
<keyword evidence="3 6" id="KW-0812">Transmembrane</keyword>
<feature type="domain" description="DUF2179" evidence="7">
    <location>
        <begin position="233"/>
        <end position="287"/>
    </location>
</feature>
<reference evidence="8" key="2">
    <citation type="journal article" date="2023" name="Biology">
        <title>Prokaryotic Life Associated with Coal-Fire Gas Vents Revealed by Metagenomics.</title>
        <authorList>
            <person name="Kadnikov V.V."/>
            <person name="Mardanov A.V."/>
            <person name="Beletsky A.V."/>
            <person name="Karnachuk O.V."/>
            <person name="Ravin N.V."/>
        </authorList>
    </citation>
    <scope>NUCLEOTIDE SEQUENCE</scope>
    <source>
        <strain evidence="8">Bu02</strain>
    </source>
</reference>
<dbReference type="AlphaFoldDB" id="A0AAT9LC54"/>
<dbReference type="InterPro" id="IPR019264">
    <property type="entry name" value="DUF2179"/>
</dbReference>
<dbReference type="InterPro" id="IPR051461">
    <property type="entry name" value="UPF0750_membrane"/>
</dbReference>
<organism evidence="8">
    <name type="scientific">Candidatus Fermentithermobacillus carboniphilus</name>
    <dbReference type="NCBI Taxonomy" id="3085328"/>
    <lineage>
        <taxon>Bacteria</taxon>
        <taxon>Bacillati</taxon>
        <taxon>Bacillota</taxon>
        <taxon>Candidatus Fermentithermobacillia</taxon>
        <taxon>Candidatus Fermentithermobacillales</taxon>
        <taxon>Candidatus Fermentithermobacillaceae</taxon>
        <taxon>Candidatus Fermentithermobacillus</taxon>
    </lineage>
</organism>
<dbReference type="CDD" id="cd16380">
    <property type="entry name" value="YitT_C"/>
    <property type="match status" value="1"/>
</dbReference>
<dbReference type="Pfam" id="PF10035">
    <property type="entry name" value="DUF2179"/>
    <property type="match status" value="1"/>
</dbReference>
<evidence type="ECO:0000256" key="5">
    <source>
        <dbReference type="ARBA" id="ARBA00023136"/>
    </source>
</evidence>
<gene>
    <name evidence="8" type="ORF">IMF26_09915</name>
</gene>
<dbReference type="GO" id="GO:0005886">
    <property type="term" value="C:plasma membrane"/>
    <property type="evidence" value="ECO:0007669"/>
    <property type="project" value="UniProtKB-SubCell"/>
</dbReference>
<dbReference type="KEGG" id="fcz:IMF26_09915"/>
<evidence type="ECO:0000313" key="8">
    <source>
        <dbReference type="EMBL" id="QUL98324.1"/>
    </source>
</evidence>
<proteinExistence type="predicted"/>
<accession>A0AAT9LC54</accession>
<evidence type="ECO:0000256" key="2">
    <source>
        <dbReference type="ARBA" id="ARBA00022475"/>
    </source>
</evidence>